<dbReference type="RefSeq" id="WP_267624434.1">
    <property type="nucleotide sequence ID" value="NZ_JAODIW010000008.1"/>
</dbReference>
<keyword evidence="1" id="KW-0812">Transmembrane</keyword>
<proteinExistence type="predicted"/>
<keyword evidence="1" id="KW-0472">Membrane</keyword>
<keyword evidence="3" id="KW-1185">Reference proteome</keyword>
<reference evidence="2 3" key="1">
    <citation type="journal article" date="2019" name="Int. J. Syst. Evol. Microbiol.">
        <title>The Global Catalogue of Microorganisms (GCM) 10K type strain sequencing project: providing services to taxonomists for standard genome sequencing and annotation.</title>
        <authorList>
            <consortium name="The Broad Institute Genomics Platform"/>
            <consortium name="The Broad Institute Genome Sequencing Center for Infectious Disease"/>
            <person name="Wu L."/>
            <person name="Ma J."/>
        </authorList>
    </citation>
    <scope>NUCLEOTIDE SEQUENCE [LARGE SCALE GENOMIC DNA]</scope>
    <source>
        <strain evidence="2 3">CGMCC 1.12553</strain>
    </source>
</reference>
<comment type="caution">
    <text evidence="2">The sequence shown here is derived from an EMBL/GenBank/DDBJ whole genome shotgun (WGS) entry which is preliminary data.</text>
</comment>
<feature type="transmembrane region" description="Helical" evidence="1">
    <location>
        <begin position="76"/>
        <end position="96"/>
    </location>
</feature>
<protein>
    <submittedName>
        <fullName evidence="2">Uncharacterized protein</fullName>
    </submittedName>
</protein>
<evidence type="ECO:0000313" key="2">
    <source>
        <dbReference type="EMBL" id="MFC4357984.1"/>
    </source>
</evidence>
<organism evidence="2 3">
    <name type="scientific">Halobium salinum</name>
    <dbReference type="NCBI Taxonomy" id="1364940"/>
    <lineage>
        <taxon>Archaea</taxon>
        <taxon>Methanobacteriati</taxon>
        <taxon>Methanobacteriota</taxon>
        <taxon>Stenosarchaea group</taxon>
        <taxon>Halobacteria</taxon>
        <taxon>Halobacteriales</taxon>
        <taxon>Haloferacaceae</taxon>
        <taxon>Halobium</taxon>
    </lineage>
</organism>
<sequence>MVIGYVTTNLETILTGLTMMVLGGWLYEARDGFFLAGGSFRNKYESLVIVLVSVIGVSAATPFVQEFWMSVVSQYGSIRILGVGLVLGMIAVNDAAEWTFTDGKSLSVYAVGATMVLKPELVQGSSNLCLWTVLTSCWRRNKGVNLQRTHRT</sequence>
<feature type="transmembrane region" description="Helical" evidence="1">
    <location>
        <begin position="47"/>
        <end position="64"/>
    </location>
</feature>
<evidence type="ECO:0000313" key="3">
    <source>
        <dbReference type="Proteomes" id="UP001595921"/>
    </source>
</evidence>
<evidence type="ECO:0000256" key="1">
    <source>
        <dbReference type="SAM" id="Phobius"/>
    </source>
</evidence>
<feature type="transmembrane region" description="Helical" evidence="1">
    <location>
        <begin position="6"/>
        <end position="27"/>
    </location>
</feature>
<gene>
    <name evidence="2" type="ORF">ACFO0N_08495</name>
</gene>
<dbReference type="EMBL" id="JBHSDS010000006">
    <property type="protein sequence ID" value="MFC4357984.1"/>
    <property type="molecule type" value="Genomic_DNA"/>
</dbReference>
<accession>A0ABD5PAQ1</accession>
<keyword evidence="1" id="KW-1133">Transmembrane helix</keyword>
<dbReference type="AlphaFoldDB" id="A0ABD5PAQ1"/>
<dbReference type="Proteomes" id="UP001595921">
    <property type="component" value="Unassembled WGS sequence"/>
</dbReference>
<name>A0ABD5PAQ1_9EURY</name>